<dbReference type="Gene3D" id="1.10.10.2910">
    <property type="match status" value="1"/>
</dbReference>
<gene>
    <name evidence="3" type="ORF">I9W95_02715</name>
</gene>
<accession>A0ABS7ZLE6</accession>
<dbReference type="SUPFAM" id="SSF47413">
    <property type="entry name" value="lambda repressor-like DNA-binding domains"/>
    <property type="match status" value="1"/>
</dbReference>
<dbReference type="InterPro" id="IPR010982">
    <property type="entry name" value="Lambda_DNA-bd_dom_sf"/>
</dbReference>
<dbReference type="SMART" id="SM00530">
    <property type="entry name" value="HTH_XRE"/>
    <property type="match status" value="1"/>
</dbReference>
<dbReference type="RefSeq" id="WP_225671595.1">
    <property type="nucleotide sequence ID" value="NZ_JAEDAH010000011.1"/>
</dbReference>
<evidence type="ECO:0000313" key="4">
    <source>
        <dbReference type="Proteomes" id="UP000714380"/>
    </source>
</evidence>
<dbReference type="PANTHER" id="PTHR43236:SF1">
    <property type="entry name" value="BLL7220 PROTEIN"/>
    <property type="match status" value="1"/>
</dbReference>
<comment type="caution">
    <text evidence="3">The sequence shown here is derived from an EMBL/GenBank/DDBJ whole genome shotgun (WGS) entry which is preliminary data.</text>
</comment>
<name>A0ABS7ZLE6_9GAMM</name>
<dbReference type="InterPro" id="IPR001387">
    <property type="entry name" value="Cro/C1-type_HTH"/>
</dbReference>
<proteinExistence type="inferred from homology"/>
<evidence type="ECO:0000313" key="3">
    <source>
        <dbReference type="EMBL" id="MCA6062512.1"/>
    </source>
</evidence>
<dbReference type="InterPro" id="IPR052345">
    <property type="entry name" value="Rad_response_metalloprotease"/>
</dbReference>
<feature type="domain" description="HTH cro/C1-type" evidence="2">
    <location>
        <begin position="6"/>
        <end position="60"/>
    </location>
</feature>
<dbReference type="Pfam" id="PF01381">
    <property type="entry name" value="HTH_3"/>
    <property type="match status" value="1"/>
</dbReference>
<dbReference type="PROSITE" id="PS50943">
    <property type="entry name" value="HTH_CROC1"/>
    <property type="match status" value="1"/>
</dbReference>
<dbReference type="InterPro" id="IPR010359">
    <property type="entry name" value="IrrE_HExxH"/>
</dbReference>
<dbReference type="PANTHER" id="PTHR43236">
    <property type="entry name" value="ANTITOXIN HIGA1"/>
    <property type="match status" value="1"/>
</dbReference>
<reference evidence="3 4" key="1">
    <citation type="submission" date="2020-12" db="EMBL/GenBank/DDBJ databases">
        <title>Novel Thalassolituus-related marine hydrocarbonoclastic bacteria mediated algae-derived hydrocarbons mineralization in twilight zone of the northern South China Sea.</title>
        <authorList>
            <person name="Dong C."/>
        </authorList>
    </citation>
    <scope>NUCLEOTIDE SEQUENCE [LARGE SCALE GENOMIC DNA]</scope>
    <source>
        <strain evidence="3 4">IMCC1826</strain>
    </source>
</reference>
<sequence length="347" mass="38984">MIGERLKRARAASGLSMAHLGEASGVSATMIKKYEHDESMPSSGVLIALSKALGVRTEYFFRPNMIQLGGVEYRKKSSTPQKILNRVSADVLDQAERWFELRNLWPDFPMESFVAPDHMPPIQTIDDIESVALAVRQAWRLGIDAIGDLIGLLESHGILVITTDSEHADKIDGLQASIEGVPVIVVSTSWPGCRQRFTLAHELGHLMLHDRLPQGMDEERACNRFAGAFLFPADSVVSSIGKERHSLNWKELHLLKHEYGLSMQAVMYRCKDLNIVSEGLYKKLSIDFSRRGWRTQEPGESYPHEHTMLFEQLVYRAAGEGILSDAKAAELLKMSSFEFRKARMMVS</sequence>
<evidence type="ECO:0000256" key="1">
    <source>
        <dbReference type="ARBA" id="ARBA00007227"/>
    </source>
</evidence>
<organism evidence="3 4">
    <name type="scientific">Thalassolituus marinus</name>
    <dbReference type="NCBI Taxonomy" id="671053"/>
    <lineage>
        <taxon>Bacteria</taxon>
        <taxon>Pseudomonadati</taxon>
        <taxon>Pseudomonadota</taxon>
        <taxon>Gammaproteobacteria</taxon>
        <taxon>Oceanospirillales</taxon>
        <taxon>Oceanospirillaceae</taxon>
        <taxon>Thalassolituus</taxon>
    </lineage>
</organism>
<keyword evidence="4" id="KW-1185">Reference proteome</keyword>
<dbReference type="Pfam" id="PF06114">
    <property type="entry name" value="Peptidase_M78"/>
    <property type="match status" value="1"/>
</dbReference>
<comment type="similarity">
    <text evidence="1">Belongs to the short-chain fatty acyl-CoA assimilation regulator (ScfR) family.</text>
</comment>
<dbReference type="CDD" id="cd00093">
    <property type="entry name" value="HTH_XRE"/>
    <property type="match status" value="1"/>
</dbReference>
<dbReference type="EMBL" id="JAEDAH010000011">
    <property type="protein sequence ID" value="MCA6062512.1"/>
    <property type="molecule type" value="Genomic_DNA"/>
</dbReference>
<dbReference type="Gene3D" id="1.10.260.40">
    <property type="entry name" value="lambda repressor-like DNA-binding domains"/>
    <property type="match status" value="1"/>
</dbReference>
<protein>
    <submittedName>
        <fullName evidence="3">ImmA/IrrE family metallo-endopeptidase</fullName>
    </submittedName>
</protein>
<evidence type="ECO:0000259" key="2">
    <source>
        <dbReference type="PROSITE" id="PS50943"/>
    </source>
</evidence>
<dbReference type="Proteomes" id="UP000714380">
    <property type="component" value="Unassembled WGS sequence"/>
</dbReference>